<reference evidence="1" key="2">
    <citation type="journal article" date="2015" name="Data Brief">
        <title>Shoot transcriptome of the giant reed, Arundo donax.</title>
        <authorList>
            <person name="Barrero R.A."/>
            <person name="Guerrero F.D."/>
            <person name="Moolhuijzen P."/>
            <person name="Goolsby J.A."/>
            <person name="Tidwell J."/>
            <person name="Bellgard S.E."/>
            <person name="Bellgard M.I."/>
        </authorList>
    </citation>
    <scope>NUCLEOTIDE SEQUENCE</scope>
    <source>
        <tissue evidence="1">Shoot tissue taken approximately 20 cm above the soil surface</tissue>
    </source>
</reference>
<organism evidence="1">
    <name type="scientific">Arundo donax</name>
    <name type="common">Giant reed</name>
    <name type="synonym">Donax arundinaceus</name>
    <dbReference type="NCBI Taxonomy" id="35708"/>
    <lineage>
        <taxon>Eukaryota</taxon>
        <taxon>Viridiplantae</taxon>
        <taxon>Streptophyta</taxon>
        <taxon>Embryophyta</taxon>
        <taxon>Tracheophyta</taxon>
        <taxon>Spermatophyta</taxon>
        <taxon>Magnoliopsida</taxon>
        <taxon>Liliopsida</taxon>
        <taxon>Poales</taxon>
        <taxon>Poaceae</taxon>
        <taxon>PACMAD clade</taxon>
        <taxon>Arundinoideae</taxon>
        <taxon>Arundineae</taxon>
        <taxon>Arundo</taxon>
    </lineage>
</organism>
<reference evidence="1" key="1">
    <citation type="submission" date="2014-09" db="EMBL/GenBank/DDBJ databases">
        <authorList>
            <person name="Magalhaes I.L.F."/>
            <person name="Oliveira U."/>
            <person name="Santos F.R."/>
            <person name="Vidigal T.H.D.A."/>
            <person name="Brescovit A.D."/>
            <person name="Santos A.J."/>
        </authorList>
    </citation>
    <scope>NUCLEOTIDE SEQUENCE</scope>
    <source>
        <tissue evidence="1">Shoot tissue taken approximately 20 cm above the soil surface</tissue>
    </source>
</reference>
<sequence length="90" mass="10504">MEAISLFSVYILTIPSTPQSLSMHTIQEFLLQFTKEPTTRDVPVSCVNMLLPDRLSFATEEHLNKIGYQSLQRYLVHYLQHLWHQSSPEK</sequence>
<evidence type="ECO:0000313" key="1">
    <source>
        <dbReference type="EMBL" id="JAD56283.1"/>
    </source>
</evidence>
<dbReference type="EMBL" id="GBRH01241612">
    <property type="protein sequence ID" value="JAD56283.1"/>
    <property type="molecule type" value="Transcribed_RNA"/>
</dbReference>
<accession>A0A0A9B2B1</accession>
<proteinExistence type="predicted"/>
<protein>
    <submittedName>
        <fullName evidence="1">Uncharacterized protein</fullName>
    </submittedName>
</protein>
<dbReference type="AlphaFoldDB" id="A0A0A9B2B1"/>
<name>A0A0A9B2B1_ARUDO</name>